<evidence type="ECO:0000256" key="1">
    <source>
        <dbReference type="SAM" id="MobiDB-lite"/>
    </source>
</evidence>
<sequence>MSFTPPANIITMSEGKTVSTRGNKGHNIKGTDDVDCELRKDNNNNNQLVLTPKTEPSTPESGDYENKNVNRSNGINCIHKPSENEIPESLSFEEQGLQLQRHMSQTDNHIHLLDRNGDLNEVAGSQSMLSQELIDHGHDHSDNSGDEEATNTSAAACLLEDLGLEKGSQPESSIGIAKRLGFLPQTQEEEPEDAVRQGTKCGNKTLPFPLQVLKIVDENKHVDGNKQVGGDQHIASPKPFPQSHVEEKEHQLQKLQRKGPEPDSEQIYTFRESSLYQLAEKASLSGLELLTQVGIKEANKAATTKSNSNIVDDESIPNKAIAVASMICIPMAPSHQNEGFGSLLDAVAKITEQEASGGKCSTDRIFSSAAADTYTSKDYGKKRKNESAPTTLKSSAMKVQRKSETQKLKEKIRREKIEQENEKAQAIAKRAAIIAEQTITDPIIAKKLLLSMALARENPRSVPQSLPGKDHVVQKSFFWAHYPPLELVLKKHMAEYYELSTHQCQSRQQQAFNNYMVGLVKDVAERQEWKFADSFCDKSLRDRIRCYYKTHIQNAKKRLRTMVRNPTKKANARHLCEHLDLIEKHCAEEGDAEPKAI</sequence>
<accession>A0A7S4ENE9</accession>
<name>A0A7S4ENE9_9STRA</name>
<feature type="compositionally biased region" description="Basic and acidic residues" evidence="1">
    <location>
        <begin position="29"/>
        <end position="42"/>
    </location>
</feature>
<feature type="region of interest" description="Disordered" evidence="1">
    <location>
        <begin position="1"/>
        <end position="71"/>
    </location>
</feature>
<reference evidence="2" key="1">
    <citation type="submission" date="2021-01" db="EMBL/GenBank/DDBJ databases">
        <authorList>
            <person name="Corre E."/>
            <person name="Pelletier E."/>
            <person name="Niang G."/>
            <person name="Scheremetjew M."/>
            <person name="Finn R."/>
            <person name="Kale V."/>
            <person name="Holt S."/>
            <person name="Cochrane G."/>
            <person name="Meng A."/>
            <person name="Brown T."/>
            <person name="Cohen L."/>
        </authorList>
    </citation>
    <scope>NUCLEOTIDE SEQUENCE</scope>
    <source>
        <strain evidence="2">10249 10 AB</strain>
    </source>
</reference>
<dbReference type="AlphaFoldDB" id="A0A7S4ENE9"/>
<feature type="compositionally biased region" description="Polar residues" evidence="1">
    <location>
        <begin position="43"/>
        <end position="60"/>
    </location>
</feature>
<feature type="region of interest" description="Disordered" evidence="1">
    <location>
        <begin position="376"/>
        <end position="409"/>
    </location>
</feature>
<feature type="region of interest" description="Disordered" evidence="1">
    <location>
        <begin position="226"/>
        <end position="250"/>
    </location>
</feature>
<protein>
    <submittedName>
        <fullName evidence="2">Uncharacterized protein</fullName>
    </submittedName>
</protein>
<dbReference type="EMBL" id="HBIX01024901">
    <property type="protein sequence ID" value="CAE0724426.1"/>
    <property type="molecule type" value="Transcribed_RNA"/>
</dbReference>
<gene>
    <name evidence="2" type="ORF">PAUS00366_LOCUS17182</name>
</gene>
<organism evidence="2">
    <name type="scientific">Pseudo-nitzschia australis</name>
    <dbReference type="NCBI Taxonomy" id="44445"/>
    <lineage>
        <taxon>Eukaryota</taxon>
        <taxon>Sar</taxon>
        <taxon>Stramenopiles</taxon>
        <taxon>Ochrophyta</taxon>
        <taxon>Bacillariophyta</taxon>
        <taxon>Bacillariophyceae</taxon>
        <taxon>Bacillariophycidae</taxon>
        <taxon>Bacillariales</taxon>
        <taxon>Bacillariaceae</taxon>
        <taxon>Pseudo-nitzschia</taxon>
    </lineage>
</organism>
<feature type="compositionally biased region" description="Polar residues" evidence="1">
    <location>
        <begin position="1"/>
        <end position="22"/>
    </location>
</feature>
<proteinExistence type="predicted"/>
<evidence type="ECO:0000313" key="2">
    <source>
        <dbReference type="EMBL" id="CAE0724426.1"/>
    </source>
</evidence>